<proteinExistence type="predicted"/>
<dbReference type="Proteomes" id="UP000800036">
    <property type="component" value="Unassembled WGS sequence"/>
</dbReference>
<gene>
    <name evidence="1" type="ORF">BU23DRAFT_91586</name>
</gene>
<dbReference type="AlphaFoldDB" id="A0A6A5VDE5"/>
<organism evidence="1 2">
    <name type="scientific">Bimuria novae-zelandiae CBS 107.79</name>
    <dbReference type="NCBI Taxonomy" id="1447943"/>
    <lineage>
        <taxon>Eukaryota</taxon>
        <taxon>Fungi</taxon>
        <taxon>Dikarya</taxon>
        <taxon>Ascomycota</taxon>
        <taxon>Pezizomycotina</taxon>
        <taxon>Dothideomycetes</taxon>
        <taxon>Pleosporomycetidae</taxon>
        <taxon>Pleosporales</taxon>
        <taxon>Massarineae</taxon>
        <taxon>Didymosphaeriaceae</taxon>
        <taxon>Bimuria</taxon>
    </lineage>
</organism>
<name>A0A6A5VDE5_9PLEO</name>
<evidence type="ECO:0000313" key="2">
    <source>
        <dbReference type="Proteomes" id="UP000800036"/>
    </source>
</evidence>
<dbReference type="EMBL" id="ML976673">
    <property type="protein sequence ID" value="KAF1974838.1"/>
    <property type="molecule type" value="Genomic_DNA"/>
</dbReference>
<keyword evidence="2" id="KW-1185">Reference proteome</keyword>
<evidence type="ECO:0000313" key="1">
    <source>
        <dbReference type="EMBL" id="KAF1974838.1"/>
    </source>
</evidence>
<accession>A0A6A5VDE5</accession>
<sequence>MRKDVRSVHILYVCMARLLTCAIAHMRCVRRSLNRPAVTVRCHRHHFLSLRALPCNLGKLYKMRGRELESRILHSPT</sequence>
<reference evidence="1" key="1">
    <citation type="journal article" date="2020" name="Stud. Mycol.">
        <title>101 Dothideomycetes genomes: a test case for predicting lifestyles and emergence of pathogens.</title>
        <authorList>
            <person name="Haridas S."/>
            <person name="Albert R."/>
            <person name="Binder M."/>
            <person name="Bloem J."/>
            <person name="Labutti K."/>
            <person name="Salamov A."/>
            <person name="Andreopoulos B."/>
            <person name="Baker S."/>
            <person name="Barry K."/>
            <person name="Bills G."/>
            <person name="Bluhm B."/>
            <person name="Cannon C."/>
            <person name="Castanera R."/>
            <person name="Culley D."/>
            <person name="Daum C."/>
            <person name="Ezra D."/>
            <person name="Gonzalez J."/>
            <person name="Henrissat B."/>
            <person name="Kuo A."/>
            <person name="Liang C."/>
            <person name="Lipzen A."/>
            <person name="Lutzoni F."/>
            <person name="Magnuson J."/>
            <person name="Mondo S."/>
            <person name="Nolan M."/>
            <person name="Ohm R."/>
            <person name="Pangilinan J."/>
            <person name="Park H.-J."/>
            <person name="Ramirez L."/>
            <person name="Alfaro M."/>
            <person name="Sun H."/>
            <person name="Tritt A."/>
            <person name="Yoshinaga Y."/>
            <person name="Zwiers L.-H."/>
            <person name="Turgeon B."/>
            <person name="Goodwin S."/>
            <person name="Spatafora J."/>
            <person name="Crous P."/>
            <person name="Grigoriev I."/>
        </authorList>
    </citation>
    <scope>NUCLEOTIDE SEQUENCE</scope>
    <source>
        <strain evidence="1">CBS 107.79</strain>
    </source>
</reference>
<protein>
    <submittedName>
        <fullName evidence="1">Uncharacterized protein</fullName>
    </submittedName>
</protein>